<accession>A0A1F6EH77</accession>
<keyword evidence="1" id="KW-1133">Transmembrane helix</keyword>
<gene>
    <name evidence="2" type="ORF">A3A38_01135</name>
</gene>
<evidence type="ECO:0000313" key="2">
    <source>
        <dbReference type="EMBL" id="OGG72999.1"/>
    </source>
</evidence>
<evidence type="ECO:0000256" key="1">
    <source>
        <dbReference type="SAM" id="Phobius"/>
    </source>
</evidence>
<dbReference type="Proteomes" id="UP000177306">
    <property type="component" value="Unassembled WGS sequence"/>
</dbReference>
<protein>
    <submittedName>
        <fullName evidence="2">Uncharacterized protein</fullName>
    </submittedName>
</protein>
<dbReference type="PROSITE" id="PS51257">
    <property type="entry name" value="PROKAR_LIPOPROTEIN"/>
    <property type="match status" value="1"/>
</dbReference>
<proteinExistence type="predicted"/>
<feature type="transmembrane region" description="Helical" evidence="1">
    <location>
        <begin position="41"/>
        <end position="58"/>
    </location>
</feature>
<reference evidence="2 3" key="1">
    <citation type="journal article" date="2016" name="Nat. Commun.">
        <title>Thousands of microbial genomes shed light on interconnected biogeochemical processes in an aquifer system.</title>
        <authorList>
            <person name="Anantharaman K."/>
            <person name="Brown C.T."/>
            <person name="Hug L.A."/>
            <person name="Sharon I."/>
            <person name="Castelle C.J."/>
            <person name="Probst A.J."/>
            <person name="Thomas B.C."/>
            <person name="Singh A."/>
            <person name="Wilkins M.J."/>
            <person name="Karaoz U."/>
            <person name="Brodie E.L."/>
            <person name="Williams K.H."/>
            <person name="Hubbard S.S."/>
            <person name="Banfield J.F."/>
        </authorList>
    </citation>
    <scope>NUCLEOTIDE SEQUENCE [LARGE SCALE GENOMIC DNA]</scope>
</reference>
<dbReference type="AlphaFoldDB" id="A0A1F6EH77"/>
<organism evidence="2 3">
    <name type="scientific">Candidatus Kaiserbacteria bacterium RIFCSPLOWO2_01_FULL_53_17</name>
    <dbReference type="NCBI Taxonomy" id="1798511"/>
    <lineage>
        <taxon>Bacteria</taxon>
        <taxon>Candidatus Kaiseribacteriota</taxon>
    </lineage>
</organism>
<name>A0A1F6EH77_9BACT</name>
<feature type="transmembrane region" description="Helical" evidence="1">
    <location>
        <begin position="12"/>
        <end position="29"/>
    </location>
</feature>
<keyword evidence="1" id="KW-0812">Transmembrane</keyword>
<sequence length="60" mass="6310">MNREIRKGLTQVAFGAGSCLAGLILLYYAGQMPDGEPTIGALRIASFVLIALGLRIVAFA</sequence>
<keyword evidence="1" id="KW-0472">Membrane</keyword>
<dbReference type="EMBL" id="MFLY01000017">
    <property type="protein sequence ID" value="OGG72999.1"/>
    <property type="molecule type" value="Genomic_DNA"/>
</dbReference>
<evidence type="ECO:0000313" key="3">
    <source>
        <dbReference type="Proteomes" id="UP000177306"/>
    </source>
</evidence>
<comment type="caution">
    <text evidence="2">The sequence shown here is derived from an EMBL/GenBank/DDBJ whole genome shotgun (WGS) entry which is preliminary data.</text>
</comment>